<accession>A0A5C5X1L8</accession>
<evidence type="ECO:0000313" key="1">
    <source>
        <dbReference type="EMBL" id="TWT56499.1"/>
    </source>
</evidence>
<dbReference type="AlphaFoldDB" id="A0A5C5X1L8"/>
<dbReference type="Proteomes" id="UP000318053">
    <property type="component" value="Unassembled WGS sequence"/>
</dbReference>
<dbReference type="EMBL" id="SJPK01000012">
    <property type="protein sequence ID" value="TWT56499.1"/>
    <property type="molecule type" value="Genomic_DNA"/>
</dbReference>
<sequence>MLVNNPKFPLAYETAGDSFRIQAEHLQDWIDQAEDDNPAMLTEAERAFLETCREAIPVIIVNSRLYMKLAALCQQMIDEGQGQGQREQGSCDCD</sequence>
<name>A0A5C5X1L8_9BACT</name>
<keyword evidence="2" id="KW-1185">Reference proteome</keyword>
<proteinExistence type="predicted"/>
<organism evidence="1 2">
    <name type="scientific">Allorhodopirellula solitaria</name>
    <dbReference type="NCBI Taxonomy" id="2527987"/>
    <lineage>
        <taxon>Bacteria</taxon>
        <taxon>Pseudomonadati</taxon>
        <taxon>Planctomycetota</taxon>
        <taxon>Planctomycetia</taxon>
        <taxon>Pirellulales</taxon>
        <taxon>Pirellulaceae</taxon>
        <taxon>Allorhodopirellula</taxon>
    </lineage>
</organism>
<evidence type="ECO:0000313" key="2">
    <source>
        <dbReference type="Proteomes" id="UP000318053"/>
    </source>
</evidence>
<protein>
    <submittedName>
        <fullName evidence="1">Uncharacterized protein</fullName>
    </submittedName>
</protein>
<gene>
    <name evidence="1" type="ORF">CA85_40300</name>
</gene>
<comment type="caution">
    <text evidence="1">The sequence shown here is derived from an EMBL/GenBank/DDBJ whole genome shotgun (WGS) entry which is preliminary data.</text>
</comment>
<reference evidence="1 2" key="1">
    <citation type="submission" date="2019-02" db="EMBL/GenBank/DDBJ databases">
        <title>Deep-cultivation of Planctomycetes and their phenomic and genomic characterization uncovers novel biology.</title>
        <authorList>
            <person name="Wiegand S."/>
            <person name="Jogler M."/>
            <person name="Boedeker C."/>
            <person name="Pinto D."/>
            <person name="Vollmers J."/>
            <person name="Rivas-Marin E."/>
            <person name="Kohn T."/>
            <person name="Peeters S.H."/>
            <person name="Heuer A."/>
            <person name="Rast P."/>
            <person name="Oberbeckmann S."/>
            <person name="Bunk B."/>
            <person name="Jeske O."/>
            <person name="Meyerdierks A."/>
            <person name="Storesund J.E."/>
            <person name="Kallscheuer N."/>
            <person name="Luecker S."/>
            <person name="Lage O.M."/>
            <person name="Pohl T."/>
            <person name="Merkel B.J."/>
            <person name="Hornburger P."/>
            <person name="Mueller R.-W."/>
            <person name="Bruemmer F."/>
            <person name="Labrenz M."/>
            <person name="Spormann A.M."/>
            <person name="Op Den Camp H."/>
            <person name="Overmann J."/>
            <person name="Amann R."/>
            <person name="Jetten M.S.M."/>
            <person name="Mascher T."/>
            <person name="Medema M.H."/>
            <person name="Devos D.P."/>
            <person name="Kaster A.-K."/>
            <person name="Ovreas L."/>
            <person name="Rohde M."/>
            <person name="Galperin M.Y."/>
            <person name="Jogler C."/>
        </authorList>
    </citation>
    <scope>NUCLEOTIDE SEQUENCE [LARGE SCALE GENOMIC DNA]</scope>
    <source>
        <strain evidence="1 2">CA85</strain>
    </source>
</reference>